<evidence type="ECO:0000313" key="1">
    <source>
        <dbReference type="EMBL" id="CAA0129285.1"/>
    </source>
</evidence>
<evidence type="ECO:0000313" key="2">
    <source>
        <dbReference type="Proteomes" id="UP000430146"/>
    </source>
</evidence>
<name>A0A5S9R668_MYCVN</name>
<dbReference type="InterPro" id="IPR036913">
    <property type="entry name" value="YegP-like_sf"/>
</dbReference>
<reference evidence="1 2" key="1">
    <citation type="submission" date="2019-11" db="EMBL/GenBank/DDBJ databases">
        <authorList>
            <person name="Holert J."/>
        </authorList>
    </citation>
    <scope>NUCLEOTIDE SEQUENCE [LARGE SCALE GENOMIC DNA]</scope>
    <source>
        <strain evidence="1">BC8_1</strain>
    </source>
</reference>
<proteinExistence type="predicted"/>
<dbReference type="AlphaFoldDB" id="A0A5S9R668"/>
<dbReference type="SUPFAM" id="SSF160113">
    <property type="entry name" value="YegP-like"/>
    <property type="match status" value="1"/>
</dbReference>
<dbReference type="EMBL" id="CACSIP010000035">
    <property type="protein sequence ID" value="CAA0129285.1"/>
    <property type="molecule type" value="Genomic_DNA"/>
</dbReference>
<evidence type="ECO:0008006" key="3">
    <source>
        <dbReference type="Google" id="ProtNLM"/>
    </source>
</evidence>
<sequence>MGLKRPHLVDQKENATGQFWYTVRGGNGANLLTSEMYPTRSNAIRAARRYIASIDPVPVRFTYWTGLTPVTLAGWHAPSPTARRQVTERIR</sequence>
<gene>
    <name evidence="1" type="ORF">AELLOGFF_05511</name>
</gene>
<dbReference type="Proteomes" id="UP000430146">
    <property type="component" value="Unassembled WGS sequence"/>
</dbReference>
<dbReference type="Gene3D" id="3.30.160.160">
    <property type="entry name" value="YegP-like"/>
    <property type="match status" value="1"/>
</dbReference>
<accession>A0A5S9R668</accession>
<protein>
    <recommendedName>
        <fullName evidence="3">DUF1508 domain-containing protein</fullName>
    </recommendedName>
</protein>
<keyword evidence="2" id="KW-1185">Reference proteome</keyword>
<organism evidence="1 2">
    <name type="scientific">Mycolicibacterium vanbaalenii</name>
    <name type="common">Mycobacterium vanbaalenii</name>
    <dbReference type="NCBI Taxonomy" id="110539"/>
    <lineage>
        <taxon>Bacteria</taxon>
        <taxon>Bacillati</taxon>
        <taxon>Actinomycetota</taxon>
        <taxon>Actinomycetes</taxon>
        <taxon>Mycobacteriales</taxon>
        <taxon>Mycobacteriaceae</taxon>
        <taxon>Mycolicibacterium</taxon>
    </lineage>
</organism>